<evidence type="ECO:0000259" key="1">
    <source>
        <dbReference type="Pfam" id="PF13649"/>
    </source>
</evidence>
<keyword evidence="2" id="KW-0808">Transferase</keyword>
<dbReference type="InterPro" id="IPR029063">
    <property type="entry name" value="SAM-dependent_MTases_sf"/>
</dbReference>
<gene>
    <name evidence="2" type="ORF">E3J62_12365</name>
</gene>
<proteinExistence type="predicted"/>
<keyword evidence="2" id="KW-0489">Methyltransferase</keyword>
<dbReference type="GO" id="GO:0008168">
    <property type="term" value="F:methyltransferase activity"/>
    <property type="evidence" value="ECO:0007669"/>
    <property type="project" value="UniProtKB-KW"/>
</dbReference>
<comment type="caution">
    <text evidence="2">The sequence shown here is derived from an EMBL/GenBank/DDBJ whole genome shotgun (WGS) entry which is preliminary data.</text>
</comment>
<accession>A0A523UMU8</accession>
<dbReference type="EMBL" id="SOJN01000148">
    <property type="protein sequence ID" value="TET43739.1"/>
    <property type="molecule type" value="Genomic_DNA"/>
</dbReference>
<dbReference type="AlphaFoldDB" id="A0A523UMU8"/>
<organism evidence="2 3">
    <name type="scientific">candidate division TA06 bacterium</name>
    <dbReference type="NCBI Taxonomy" id="2250710"/>
    <lineage>
        <taxon>Bacteria</taxon>
        <taxon>Bacteria division TA06</taxon>
    </lineage>
</organism>
<evidence type="ECO:0000313" key="2">
    <source>
        <dbReference type="EMBL" id="TET43739.1"/>
    </source>
</evidence>
<dbReference type="Gene3D" id="2.20.25.110">
    <property type="entry name" value="S-adenosyl-L-methionine-dependent methyltransferases"/>
    <property type="match status" value="1"/>
</dbReference>
<reference evidence="2 3" key="1">
    <citation type="submission" date="2019-03" db="EMBL/GenBank/DDBJ databases">
        <title>Metabolic potential of uncultured bacteria and archaea associated with petroleum seepage in deep-sea sediments.</title>
        <authorList>
            <person name="Dong X."/>
            <person name="Hubert C."/>
        </authorList>
    </citation>
    <scope>NUCLEOTIDE SEQUENCE [LARGE SCALE GENOMIC DNA]</scope>
    <source>
        <strain evidence="2">E44_bin18</strain>
    </source>
</reference>
<name>A0A523UMU8_UNCT6</name>
<dbReference type="CDD" id="cd02440">
    <property type="entry name" value="AdoMet_MTases"/>
    <property type="match status" value="1"/>
</dbReference>
<dbReference type="SUPFAM" id="SSF53335">
    <property type="entry name" value="S-adenosyl-L-methionine-dependent methyltransferases"/>
    <property type="match status" value="1"/>
</dbReference>
<dbReference type="Gene3D" id="3.40.50.150">
    <property type="entry name" value="Vaccinia Virus protein VP39"/>
    <property type="match status" value="1"/>
</dbReference>
<dbReference type="GO" id="GO:0032259">
    <property type="term" value="P:methylation"/>
    <property type="evidence" value="ECO:0007669"/>
    <property type="project" value="UniProtKB-KW"/>
</dbReference>
<protein>
    <submittedName>
        <fullName evidence="2">Class I SAM-dependent methyltransferase</fullName>
    </submittedName>
</protein>
<evidence type="ECO:0000313" key="3">
    <source>
        <dbReference type="Proteomes" id="UP000315525"/>
    </source>
</evidence>
<feature type="domain" description="Methyltransferase" evidence="1">
    <location>
        <begin position="70"/>
        <end position="169"/>
    </location>
</feature>
<dbReference type="Pfam" id="PF13649">
    <property type="entry name" value="Methyltransf_25"/>
    <property type="match status" value="1"/>
</dbReference>
<sequence length="289" mass="32962">MSFRVVIRQRIRIYLSEGHFVRFVRTMEEHRYSANYDQPLLAELYDRSETYTDDIELIRTLIGKSKPLNILECFSGTGRIVVPLARDGHTMTGIEIAPAMNARAVAKVSRLGSNAEGRVKLRVQDVLDGQWGSGYDLVIMGGNAFYELPSAQTQERCIQLAYEVLVVGGRLYIDNNDYKGDWGEGPFGKELVIFEGTGKDGTLGRWTVEWVKFYGGQRILHVKRTWYTRDPDGTENSVEHLGRKHPVTADEVEGWLKNHNFRVLEVFGDRRGNPYTGKGVRAIFWARKE</sequence>
<dbReference type="InterPro" id="IPR041698">
    <property type="entry name" value="Methyltransf_25"/>
</dbReference>
<dbReference type="Proteomes" id="UP000315525">
    <property type="component" value="Unassembled WGS sequence"/>
</dbReference>